<dbReference type="GeneID" id="7200121"/>
<comment type="similarity">
    <text evidence="1">Belongs to the pseudouridine synthase TruD family.</text>
</comment>
<dbReference type="GO" id="GO:0003723">
    <property type="term" value="F:RNA binding"/>
    <property type="evidence" value="ECO:0007669"/>
    <property type="project" value="InterPro"/>
</dbReference>
<dbReference type="PROSITE" id="PS01268">
    <property type="entry name" value="UPF0024"/>
    <property type="match status" value="1"/>
</dbReference>
<dbReference type="STRING" id="556484.B7FX01"/>
<dbReference type="PANTHER" id="PTHR13326:SF21">
    <property type="entry name" value="PSEUDOURIDYLATE SYNTHASE PUS7L"/>
    <property type="match status" value="1"/>
</dbReference>
<dbReference type="InterPro" id="IPR020103">
    <property type="entry name" value="PsdUridine_synth_cat_dom_sf"/>
</dbReference>
<organism evidence="6 7">
    <name type="scientific">Phaeodactylum tricornutum (strain CCAP 1055/1)</name>
    <dbReference type="NCBI Taxonomy" id="556484"/>
    <lineage>
        <taxon>Eukaryota</taxon>
        <taxon>Sar</taxon>
        <taxon>Stramenopiles</taxon>
        <taxon>Ochrophyta</taxon>
        <taxon>Bacillariophyta</taxon>
        <taxon>Bacillariophyceae</taxon>
        <taxon>Bacillariophycidae</taxon>
        <taxon>Naviculales</taxon>
        <taxon>Phaeodactylaceae</taxon>
        <taxon>Phaeodactylum</taxon>
    </lineage>
</organism>
<feature type="region of interest" description="Disordered" evidence="4">
    <location>
        <begin position="228"/>
        <end position="253"/>
    </location>
</feature>
<evidence type="ECO:0000256" key="3">
    <source>
        <dbReference type="ARBA" id="ARBA00023235"/>
    </source>
</evidence>
<feature type="compositionally biased region" description="Basic and acidic residues" evidence="4">
    <location>
        <begin position="63"/>
        <end position="75"/>
    </location>
</feature>
<accession>B7FX01</accession>
<proteinExistence type="inferred from homology"/>
<evidence type="ECO:0000313" key="7">
    <source>
        <dbReference type="Proteomes" id="UP000000759"/>
    </source>
</evidence>
<keyword evidence="3" id="KW-0413">Isomerase</keyword>
<dbReference type="EMBL" id="CM000609">
    <property type="protein sequence ID" value="EEC49075.1"/>
    <property type="molecule type" value="Genomic_DNA"/>
</dbReference>
<dbReference type="PANTHER" id="PTHR13326">
    <property type="entry name" value="TRNA PSEUDOURIDINE SYNTHASE D"/>
    <property type="match status" value="1"/>
</dbReference>
<dbReference type="PIRSF" id="PIRSF037016">
    <property type="entry name" value="Pseudouridin_synth_euk_prd"/>
    <property type="match status" value="1"/>
</dbReference>
<dbReference type="GO" id="GO:0001522">
    <property type="term" value="P:pseudouridine synthesis"/>
    <property type="evidence" value="ECO:0007669"/>
    <property type="project" value="InterPro"/>
</dbReference>
<dbReference type="InterPro" id="IPR020119">
    <property type="entry name" value="PsdUridine_synth_TruD_CS"/>
</dbReference>
<feature type="region of interest" description="Disordered" evidence="4">
    <location>
        <begin position="56"/>
        <end position="88"/>
    </location>
</feature>
<dbReference type="HOGENOM" id="CLU_005281_0_2_1"/>
<evidence type="ECO:0000256" key="1">
    <source>
        <dbReference type="ARBA" id="ARBA00007953"/>
    </source>
</evidence>
<evidence type="ECO:0000259" key="5">
    <source>
        <dbReference type="PROSITE" id="PS50984"/>
    </source>
</evidence>
<dbReference type="GO" id="GO:0009982">
    <property type="term" value="F:pseudouridine synthase activity"/>
    <property type="evidence" value="ECO:0007669"/>
    <property type="project" value="InterPro"/>
</dbReference>
<reference evidence="7" key="2">
    <citation type="submission" date="2008-08" db="EMBL/GenBank/DDBJ databases">
        <authorList>
            <consortium name="Diatom Consortium"/>
            <person name="Grigoriev I."/>
            <person name="Grimwood J."/>
            <person name="Kuo A."/>
            <person name="Otillar R.P."/>
            <person name="Salamov A."/>
            <person name="Detter J.C."/>
            <person name="Lindquist E."/>
            <person name="Shapiro H."/>
            <person name="Lucas S."/>
            <person name="Glavina del Rio T."/>
            <person name="Pitluck S."/>
            <person name="Rokhsar D."/>
            <person name="Bowler C."/>
        </authorList>
    </citation>
    <scope>GENOME REANNOTATION</scope>
    <source>
        <strain evidence="7">CCAP 1055/1</strain>
    </source>
</reference>
<dbReference type="OrthoDB" id="447290at2759"/>
<dbReference type="PROSITE" id="PS50984">
    <property type="entry name" value="TRUD"/>
    <property type="match status" value="1"/>
</dbReference>
<evidence type="ECO:0000256" key="2">
    <source>
        <dbReference type="ARBA" id="ARBA00022694"/>
    </source>
</evidence>
<dbReference type="Proteomes" id="UP000000759">
    <property type="component" value="Chromosome 6"/>
</dbReference>
<dbReference type="GO" id="GO:0005634">
    <property type="term" value="C:nucleus"/>
    <property type="evidence" value="ECO:0007669"/>
    <property type="project" value="TreeGrafter"/>
</dbReference>
<evidence type="ECO:0000313" key="6">
    <source>
        <dbReference type="EMBL" id="EEC49075.1"/>
    </source>
</evidence>
<dbReference type="InterPro" id="IPR011760">
    <property type="entry name" value="PsdUridine_synth_TruD_insert"/>
</dbReference>
<dbReference type="InterPro" id="IPR001656">
    <property type="entry name" value="PsdUridine_synth_TruD"/>
</dbReference>
<sequence length="656" mass="73117">MQKAIVDPTERELGILTYQSPALTGFTAVLKARYSDFVVHEVGIDGRIAKLESVEPKASNGVVKEEKSRPEEPEIKKRKLNDDGSPNWGELESELREFVGEQGATETIELLQRANPSEEKMFVKLPPCAEKETRRNLHQWIRSRLNFCARADTIDETNSDGNAVTRGLIRIWHKSFERKMPNYGKFERNQQNRMPREKAPSDKQYLQFVLYKENMDTGAAVGQIQQFVQPPGGGRGRGRGGRGSFKHGGPKLRMGYAGMKDKRGITSQYITVPASTSLHALAGLNRPGQGGGHTRNGGVGIIRVGNFEYVANELRLGRLKGNRFDIALRNIELGSETKNIGSSLESAAQALKDNGFINYFGVQRFGKYHDTHLTGIAILKGDYEGAIDIIMSPKPDERPNIAEARAMWKDRFSHNSDRASAEKECAQKLSRQFNRFMHSEMAIVNSLARDPLNYEKAFSCINKTMRMMFIHAVQSYLWNHVVSNRIETFGGKVLEGDLVLADPNSIDGEGIPEILVVSGEDISANKYTLTDVVVPLIGSKTRDPANASADLFDTILLDKGLTREMMVKMEDRDFNSAGDYRKMICRPADVDFQVLEYTDPHQPLLQTDLMMLDGIEIKASLTSEKASATALLAMIIRFTLPPSAYATIALPNIKAN</sequence>
<protein>
    <recommendedName>
        <fullName evidence="5">TRUD domain-containing protein</fullName>
    </recommendedName>
</protein>
<dbReference type="InParanoid" id="B7FX01"/>
<dbReference type="Gene3D" id="3.30.2350.20">
    <property type="entry name" value="TruD, catalytic domain"/>
    <property type="match status" value="2"/>
</dbReference>
<dbReference type="InterPro" id="IPR042214">
    <property type="entry name" value="TruD_catalytic"/>
</dbReference>
<dbReference type="AlphaFoldDB" id="B7FX01"/>
<name>B7FX01_PHATC</name>
<dbReference type="CDD" id="cd02576">
    <property type="entry name" value="PseudoU_synth_ScPUS7"/>
    <property type="match status" value="1"/>
</dbReference>
<evidence type="ECO:0000256" key="4">
    <source>
        <dbReference type="SAM" id="MobiDB-lite"/>
    </source>
</evidence>
<dbReference type="GO" id="GO:0008033">
    <property type="term" value="P:tRNA processing"/>
    <property type="evidence" value="ECO:0007669"/>
    <property type="project" value="UniProtKB-KW"/>
</dbReference>
<dbReference type="RefSeq" id="XP_002179252.1">
    <property type="nucleotide sequence ID" value="XM_002179216.1"/>
</dbReference>
<feature type="domain" description="TRUD" evidence="5">
    <location>
        <begin position="355"/>
        <end position="586"/>
    </location>
</feature>
<feature type="compositionally biased region" description="Basic residues" evidence="4">
    <location>
        <begin position="236"/>
        <end position="250"/>
    </location>
</feature>
<keyword evidence="7" id="KW-1185">Reference proteome</keyword>
<dbReference type="Pfam" id="PF01142">
    <property type="entry name" value="TruD"/>
    <property type="match status" value="1"/>
</dbReference>
<dbReference type="KEGG" id="pti:PHATRDRAFT_45251"/>
<dbReference type="SUPFAM" id="SSF55120">
    <property type="entry name" value="Pseudouridine synthase"/>
    <property type="match status" value="1"/>
</dbReference>
<reference evidence="6 7" key="1">
    <citation type="journal article" date="2008" name="Nature">
        <title>The Phaeodactylum genome reveals the evolutionary history of diatom genomes.</title>
        <authorList>
            <person name="Bowler C."/>
            <person name="Allen A.E."/>
            <person name="Badger J.H."/>
            <person name="Grimwood J."/>
            <person name="Jabbari K."/>
            <person name="Kuo A."/>
            <person name="Maheswari U."/>
            <person name="Martens C."/>
            <person name="Maumus F."/>
            <person name="Otillar R.P."/>
            <person name="Rayko E."/>
            <person name="Salamov A."/>
            <person name="Vandepoele K."/>
            <person name="Beszteri B."/>
            <person name="Gruber A."/>
            <person name="Heijde M."/>
            <person name="Katinka M."/>
            <person name="Mock T."/>
            <person name="Valentin K."/>
            <person name="Verret F."/>
            <person name="Berges J.A."/>
            <person name="Brownlee C."/>
            <person name="Cadoret J.P."/>
            <person name="Chiovitti A."/>
            <person name="Choi C.J."/>
            <person name="Coesel S."/>
            <person name="De Martino A."/>
            <person name="Detter J.C."/>
            <person name="Durkin C."/>
            <person name="Falciatore A."/>
            <person name="Fournet J."/>
            <person name="Haruta M."/>
            <person name="Huysman M.J."/>
            <person name="Jenkins B.D."/>
            <person name="Jiroutova K."/>
            <person name="Jorgensen R.E."/>
            <person name="Joubert Y."/>
            <person name="Kaplan A."/>
            <person name="Kroger N."/>
            <person name="Kroth P.G."/>
            <person name="La Roche J."/>
            <person name="Lindquist E."/>
            <person name="Lommer M."/>
            <person name="Martin-Jezequel V."/>
            <person name="Lopez P.J."/>
            <person name="Lucas S."/>
            <person name="Mangogna M."/>
            <person name="McGinnis K."/>
            <person name="Medlin L.K."/>
            <person name="Montsant A."/>
            <person name="Oudot-Le Secq M.P."/>
            <person name="Napoli C."/>
            <person name="Obornik M."/>
            <person name="Parker M.S."/>
            <person name="Petit J.L."/>
            <person name="Porcel B.M."/>
            <person name="Poulsen N."/>
            <person name="Robison M."/>
            <person name="Rychlewski L."/>
            <person name="Rynearson T.A."/>
            <person name="Schmutz J."/>
            <person name="Shapiro H."/>
            <person name="Siaut M."/>
            <person name="Stanley M."/>
            <person name="Sussman M.R."/>
            <person name="Taylor A.R."/>
            <person name="Vardi A."/>
            <person name="von Dassow P."/>
            <person name="Vyverman W."/>
            <person name="Willis A."/>
            <person name="Wyrwicz L.S."/>
            <person name="Rokhsar D.S."/>
            <person name="Weissenbach J."/>
            <person name="Armbrust E.V."/>
            <person name="Green B.R."/>
            <person name="Van de Peer Y."/>
            <person name="Grigoriev I.V."/>
        </authorList>
    </citation>
    <scope>NUCLEOTIDE SEQUENCE [LARGE SCALE GENOMIC DNA]</scope>
    <source>
        <strain evidence="6 7">CCAP 1055/1</strain>
    </source>
</reference>
<keyword evidence="2" id="KW-0819">tRNA processing</keyword>
<gene>
    <name evidence="6" type="ORF">PHATRDRAFT_45251</name>
</gene>
<dbReference type="PaxDb" id="2850-Phatr45251"/>
<dbReference type="eggNOG" id="KOG2339">
    <property type="taxonomic scope" value="Eukaryota"/>
</dbReference>